<evidence type="ECO:0008006" key="3">
    <source>
        <dbReference type="Google" id="ProtNLM"/>
    </source>
</evidence>
<accession>A0A524RKD2</accession>
<dbReference type="EMBL" id="SRMO01000100">
    <property type="protein sequence ID" value="TGG89956.1"/>
    <property type="molecule type" value="Genomic_DNA"/>
</dbReference>
<organism evidence="1 2">
    <name type="scientific">Aphanocapsa feldmannii 277cV</name>
    <dbReference type="NCBI Taxonomy" id="2507553"/>
    <lineage>
        <taxon>Bacteria</taxon>
        <taxon>Bacillati</taxon>
        <taxon>Cyanobacteriota</taxon>
        <taxon>Cyanophyceae</taxon>
        <taxon>Oscillatoriophycideae</taxon>
        <taxon>Chroococcales</taxon>
        <taxon>Microcystaceae</taxon>
        <taxon>Aphanocapsa</taxon>
    </lineage>
</organism>
<evidence type="ECO:0000313" key="1">
    <source>
        <dbReference type="EMBL" id="TGG89956.1"/>
    </source>
</evidence>
<dbReference type="InterPro" id="IPR013078">
    <property type="entry name" value="His_Pase_superF_clade-1"/>
</dbReference>
<sequence length="189" mass="20061">MGRSPSAVKVSPAGRLWLLRHGRAEERDSARLADRDRRLTPAGVKRTTLVSHRLVALGHGGGRGVSSGLRRADETAAIACSAGLLLGWHPDRRLAPGGDLLALLRDWMMCVPVQQDEEGPGQQVGSLLAPAAPLCLVGHEPQLGELLDWLTGSPQGGLRKAGFAVLTLSGPPARGCARLEALFRPRDLL</sequence>
<dbReference type="AlphaFoldDB" id="A0A524RKD2"/>
<reference evidence="1 2" key="1">
    <citation type="journal article" date="2019" name="mSystems">
        <title>Life at home and on the roam: Genomic adaptions reflect the dual lifestyle of an intracellular, facultative symbiont.</title>
        <authorList>
            <person name="Burgsdorf I."/>
        </authorList>
    </citation>
    <scope>NUCLEOTIDE SEQUENCE [LARGE SCALE GENOMIC DNA]</scope>
    <source>
        <strain evidence="1">277cV</strain>
    </source>
</reference>
<dbReference type="Proteomes" id="UP000317990">
    <property type="component" value="Unassembled WGS sequence"/>
</dbReference>
<dbReference type="Gene3D" id="3.40.50.1240">
    <property type="entry name" value="Phosphoglycerate mutase-like"/>
    <property type="match status" value="1"/>
</dbReference>
<dbReference type="Pfam" id="PF00300">
    <property type="entry name" value="His_Phos_1"/>
    <property type="match status" value="1"/>
</dbReference>
<dbReference type="CDD" id="cd07067">
    <property type="entry name" value="HP_PGM_like"/>
    <property type="match status" value="1"/>
</dbReference>
<dbReference type="InterPro" id="IPR029033">
    <property type="entry name" value="His_PPase_superfam"/>
</dbReference>
<evidence type="ECO:0000313" key="2">
    <source>
        <dbReference type="Proteomes" id="UP000317990"/>
    </source>
</evidence>
<protein>
    <recommendedName>
        <fullName evidence="3">Phosphohistidine phosphatase SixA</fullName>
    </recommendedName>
</protein>
<name>A0A524RKD2_9CHRO</name>
<proteinExistence type="predicted"/>
<comment type="caution">
    <text evidence="1">The sequence shown here is derived from an EMBL/GenBank/DDBJ whole genome shotgun (WGS) entry which is preliminary data.</text>
</comment>
<dbReference type="SUPFAM" id="SSF53254">
    <property type="entry name" value="Phosphoglycerate mutase-like"/>
    <property type="match status" value="1"/>
</dbReference>
<gene>
    <name evidence="1" type="ORF">ERJ67_11675</name>
</gene>